<dbReference type="InterPro" id="IPR028098">
    <property type="entry name" value="Glyco_trans_4-like_N"/>
</dbReference>
<accession>A0A1Z4BM04</accession>
<dbReference type="PANTHER" id="PTHR46401:SF2">
    <property type="entry name" value="GLYCOSYLTRANSFERASE WBBK-RELATED"/>
    <property type="match status" value="1"/>
</dbReference>
<proteinExistence type="predicted"/>
<dbReference type="SUPFAM" id="SSF53756">
    <property type="entry name" value="UDP-Glycosyltransferase/glycogen phosphorylase"/>
    <property type="match status" value="1"/>
</dbReference>
<evidence type="ECO:0000313" key="4">
    <source>
        <dbReference type="EMBL" id="ASF42285.1"/>
    </source>
</evidence>
<name>A0A1Z4BM04_9FLAO</name>
<gene>
    <name evidence="4" type="ORF">CBG49_03840</name>
</gene>
<keyword evidence="1 4" id="KW-0808">Transferase</keyword>
<dbReference type="AlphaFoldDB" id="A0A1Z4BM04"/>
<evidence type="ECO:0000313" key="5">
    <source>
        <dbReference type="Proteomes" id="UP000197007"/>
    </source>
</evidence>
<dbReference type="InterPro" id="IPR001296">
    <property type="entry name" value="Glyco_trans_1"/>
</dbReference>
<evidence type="ECO:0000259" key="3">
    <source>
        <dbReference type="Pfam" id="PF13439"/>
    </source>
</evidence>
<keyword evidence="5" id="KW-1185">Reference proteome</keyword>
<dbReference type="KEGG" id="capn:CBG49_03840"/>
<dbReference type="GO" id="GO:0016757">
    <property type="term" value="F:glycosyltransferase activity"/>
    <property type="evidence" value="ECO:0007669"/>
    <property type="project" value="InterPro"/>
</dbReference>
<dbReference type="Proteomes" id="UP000197007">
    <property type="component" value="Chromosome"/>
</dbReference>
<evidence type="ECO:0000259" key="2">
    <source>
        <dbReference type="Pfam" id="PF00534"/>
    </source>
</evidence>
<dbReference type="RefSeq" id="WP_088593450.1">
    <property type="nucleotide sequence ID" value="NZ_CP022022.1"/>
</dbReference>
<protein>
    <submittedName>
        <fullName evidence="4">Glycosyl transferase family 1</fullName>
    </submittedName>
</protein>
<dbReference type="Gene3D" id="3.40.50.2000">
    <property type="entry name" value="Glycogen Phosphorylase B"/>
    <property type="match status" value="2"/>
</dbReference>
<dbReference type="GO" id="GO:0009103">
    <property type="term" value="P:lipopolysaccharide biosynthetic process"/>
    <property type="evidence" value="ECO:0007669"/>
    <property type="project" value="TreeGrafter"/>
</dbReference>
<dbReference type="Pfam" id="PF13439">
    <property type="entry name" value="Glyco_transf_4"/>
    <property type="match status" value="1"/>
</dbReference>
<feature type="domain" description="Glycosyl transferase family 1" evidence="2">
    <location>
        <begin position="188"/>
        <end position="347"/>
    </location>
</feature>
<dbReference type="EMBL" id="CP022022">
    <property type="protein sequence ID" value="ASF42285.1"/>
    <property type="molecule type" value="Genomic_DNA"/>
</dbReference>
<evidence type="ECO:0000256" key="1">
    <source>
        <dbReference type="ARBA" id="ARBA00022679"/>
    </source>
</evidence>
<organism evidence="4 5">
    <name type="scientific">Capnocytophaga endodontalis</name>
    <dbReference type="NCBI Taxonomy" id="2708117"/>
    <lineage>
        <taxon>Bacteria</taxon>
        <taxon>Pseudomonadati</taxon>
        <taxon>Bacteroidota</taxon>
        <taxon>Flavobacteriia</taxon>
        <taxon>Flavobacteriales</taxon>
        <taxon>Flavobacteriaceae</taxon>
        <taxon>Capnocytophaga</taxon>
    </lineage>
</organism>
<dbReference type="CDD" id="cd03809">
    <property type="entry name" value="GT4_MtfB-like"/>
    <property type="match status" value="1"/>
</dbReference>
<dbReference type="Pfam" id="PF00534">
    <property type="entry name" value="Glycos_transf_1"/>
    <property type="match status" value="1"/>
</dbReference>
<dbReference type="PANTHER" id="PTHR46401">
    <property type="entry name" value="GLYCOSYLTRANSFERASE WBBK-RELATED"/>
    <property type="match status" value="1"/>
</dbReference>
<feature type="domain" description="Glycosyltransferase subfamily 4-like N-terminal" evidence="3">
    <location>
        <begin position="15"/>
        <end position="172"/>
    </location>
</feature>
<sequence>MNIAFDAKRAFHNFRGLGNYSRDLIRMLQEHKVGHLYLFNPQKRKFLGVKIDENTTEITPQSFFWRTLKSLWRSLKITAIAKKLPIDIYHGLSGEIPKGIAQHLPTVVTIHDLIFMRYPQWYSYFDRKIHYKKFLYAAQNAQHIIAISEQTKRDIITYLGVPEEKITVVYQGCHKAFKNTYTSTEKAAIREKYQLPDRFVLNVGAIESRKNALEIVKAIEPLEDMSLVLVGKPTQYYEEIKRYCEAHNLSERVQLLSGVSMEDLAIIYQLATVFCYPSVFEGFGIPIIEALFSKTPVITSKGSCFPEAGGAHSIYVNLDRAATEIREAIVKITTDEALRTTMITEGYHYAQRFTDEAVFQELMKVYDQVLGDRSQVSGVRARL</sequence>
<reference evidence="5" key="1">
    <citation type="submission" date="2017-06" db="EMBL/GenBank/DDBJ databases">
        <title>Complete genome sequence of Capnocytophaga sp. KCOM 1579 (=ChDC OS43) isolated from a human refractory periapical abscess lesion.</title>
        <authorList>
            <person name="Kook J.-K."/>
            <person name="Park S.-N."/>
            <person name="Lim Y.K."/>
            <person name="Roh H."/>
        </authorList>
    </citation>
    <scope>NUCLEOTIDE SEQUENCE [LARGE SCALE GENOMIC DNA]</scope>
    <source>
        <strain evidence="5">ChDC OS43</strain>
    </source>
</reference>